<feature type="domain" description="Transposable element P transposase-like GTP-binding insertion" evidence="4">
    <location>
        <begin position="858"/>
        <end position="942"/>
    </location>
</feature>
<accession>A0A6P8ZBY2</accession>
<dbReference type="AlphaFoldDB" id="A0A6P8ZBY2"/>
<dbReference type="OrthoDB" id="8948150at2759"/>
<evidence type="ECO:0000259" key="5">
    <source>
        <dbReference type="Pfam" id="PF21789"/>
    </source>
</evidence>
<feature type="region of interest" description="Disordered" evidence="2">
    <location>
        <begin position="1"/>
        <end position="58"/>
    </location>
</feature>
<dbReference type="Pfam" id="PF21789">
    <property type="entry name" value="TNP-like_RNaseH_C"/>
    <property type="match status" value="1"/>
</dbReference>
<dbReference type="InParanoid" id="A0A6P8ZBY2"/>
<dbReference type="InterPro" id="IPR048367">
    <property type="entry name" value="TNP-like_RNaseH_C"/>
</dbReference>
<dbReference type="RefSeq" id="XP_034245722.1">
    <property type="nucleotide sequence ID" value="XM_034389831.1"/>
</dbReference>
<gene>
    <name evidence="7" type="primary">LOC117647860</name>
</gene>
<keyword evidence="6" id="KW-1185">Reference proteome</keyword>
<feature type="region of interest" description="Disordered" evidence="2">
    <location>
        <begin position="1070"/>
        <end position="1118"/>
    </location>
</feature>
<evidence type="ECO:0000256" key="1">
    <source>
        <dbReference type="SAM" id="Coils"/>
    </source>
</evidence>
<keyword evidence="1" id="KW-0175">Coiled coil</keyword>
<feature type="compositionally biased region" description="Acidic residues" evidence="2">
    <location>
        <begin position="1109"/>
        <end position="1118"/>
    </location>
</feature>
<reference evidence="7" key="1">
    <citation type="submission" date="2025-08" db="UniProtKB">
        <authorList>
            <consortium name="RefSeq"/>
        </authorList>
    </citation>
    <scope>IDENTIFICATION</scope>
    <source>
        <tissue evidence="7">Total insect</tissue>
    </source>
</reference>
<evidence type="ECO:0000256" key="2">
    <source>
        <dbReference type="SAM" id="MobiDB-lite"/>
    </source>
</evidence>
<dbReference type="InterPro" id="IPR048366">
    <property type="entry name" value="TNP-like_GBD"/>
</dbReference>
<dbReference type="InterPro" id="IPR048365">
    <property type="entry name" value="TNP-like_RNaseH_N"/>
</dbReference>
<dbReference type="Pfam" id="PF21787">
    <property type="entry name" value="TNP-like_RNaseH_N"/>
    <property type="match status" value="1"/>
</dbReference>
<dbReference type="Proteomes" id="UP000515158">
    <property type="component" value="Unplaced"/>
</dbReference>
<name>A0A6P8ZBY2_THRPL</name>
<dbReference type="GeneID" id="117647860"/>
<feature type="coiled-coil region" evidence="1">
    <location>
        <begin position="547"/>
        <end position="574"/>
    </location>
</feature>
<evidence type="ECO:0000313" key="7">
    <source>
        <dbReference type="RefSeq" id="XP_034245722.1"/>
    </source>
</evidence>
<evidence type="ECO:0000259" key="4">
    <source>
        <dbReference type="Pfam" id="PF21788"/>
    </source>
</evidence>
<proteinExistence type="predicted"/>
<feature type="domain" description="Transposable element P transposase-like RNase H" evidence="3">
    <location>
        <begin position="673"/>
        <end position="822"/>
    </location>
</feature>
<feature type="compositionally biased region" description="Basic residues" evidence="2">
    <location>
        <begin position="1"/>
        <end position="17"/>
    </location>
</feature>
<feature type="compositionally biased region" description="Basic and acidic residues" evidence="2">
    <location>
        <begin position="18"/>
        <end position="29"/>
    </location>
</feature>
<sequence>MPRKPKCRLIRPPKRDRRKDAAKEVKDVSESQPVDVDISTHPVENESTTNDTSREQHADHTYFKLPRMEQQEWLADHNYFELPGTDKQDLQADDNYFELPGTQVERDSLDDGSCVHLGLPHVRKSDISLDATPTDNEFMEHIIEIEVSNGEQTSSSAEEPVITPSFIDLDINSIDCETQNGILEDADEVPDGHILCKQTSSSAEEPVITPSFIDLDINSIDCETQNGILEDAAEVPDGHILFKQTSSSADEPVITPSFIDLDINLIDCDTQDGILEDAAEVPDRHTSNEQTLSSADEPVTPSFIVLDMNLIDCDTQEGILEDGAEVPDGHILNEQTSVKEPVVAPNLTDDLLKECVTKLKSLLPAHWSAMIDDGGLHVMKFSTGNIKVVQRSLYLRKDCKLSAHFHGKELPPDHSFCEEVSKINFEVGCAELLANAICRAVSEYRLYEVCCGVPATKFKNLWHRDPECFTDMNPFHEFRYQTMTCRSNTCSYAVPQLHRQCATCRKVQKRFSSRSVFKTATSPSKPKTPSKFKPFSTLITPEKKKRAEMYQKHIRNLQRQNGRLKEQIAKKVAEESVLVDEEFDRDLTSWIQEADQDGKVLDFHKIFLQQQLLASNVKDKRGMRWHPLMIRFALLLKTLSDSAYSAMAKSGFIHLPCEKTLYDYSHAMDVYEGCHPNIIEDVAKVVSASKHPYQQNHVLSFDEVTISQNLVTRKATGEVIGYCNLDLAKSEVLNLEKKLKDTASEVAPTPVEELPMIKKMLSFMVRGVANSVQSVVASFGVNVLAKEDLHEYVWQVVGNLEMVGVRITAFICDGGPSNRGFFEMQPPATVNTESSVVFDTPNIYDPDRNIYFISDPPHLLKTIRNCLYNSGRKKCRELKKNGETMKWSTIVQLYKWKSKQTVKKLFKLTAPCVFLNSWSRMKVALAARVLSQSVHSAEAIKTKKDDLAPYTSPNDHRFEKLMKFLEYLQEWEKEACAAEPSKEKRATMLLSLQTRVGIEITIRGFIGAAKYLLTPVSEGGAGCKFIMAGVFNQDGLEQYFSKQRGLCGSNRNPTADQFLRNQNKLHLLQGLRTKRKGSNTEASEDPTLSTAPLPKRRKTSRPLIYPIREEEEENMQVG</sequence>
<evidence type="ECO:0000259" key="3">
    <source>
        <dbReference type="Pfam" id="PF21787"/>
    </source>
</evidence>
<organism evidence="7">
    <name type="scientific">Thrips palmi</name>
    <name type="common">Melon thrips</name>
    <dbReference type="NCBI Taxonomy" id="161013"/>
    <lineage>
        <taxon>Eukaryota</taxon>
        <taxon>Metazoa</taxon>
        <taxon>Ecdysozoa</taxon>
        <taxon>Arthropoda</taxon>
        <taxon>Hexapoda</taxon>
        <taxon>Insecta</taxon>
        <taxon>Pterygota</taxon>
        <taxon>Neoptera</taxon>
        <taxon>Paraneoptera</taxon>
        <taxon>Thysanoptera</taxon>
        <taxon>Terebrantia</taxon>
        <taxon>Thripoidea</taxon>
        <taxon>Thripidae</taxon>
        <taxon>Thrips</taxon>
    </lineage>
</organism>
<dbReference type="KEGG" id="tpal:117647860"/>
<protein>
    <submittedName>
        <fullName evidence="7">Uncharacterized protein LOC117647860</fullName>
    </submittedName>
</protein>
<feature type="domain" description="Transposable element P transposase-like RNase H C-terminal" evidence="5">
    <location>
        <begin position="1031"/>
        <end position="1058"/>
    </location>
</feature>
<dbReference type="Pfam" id="PF21788">
    <property type="entry name" value="TNP-like_GBD"/>
    <property type="match status" value="1"/>
</dbReference>
<evidence type="ECO:0000313" key="6">
    <source>
        <dbReference type="Proteomes" id="UP000515158"/>
    </source>
</evidence>